<dbReference type="GO" id="GO:0000724">
    <property type="term" value="P:double-strand break repair via homologous recombination"/>
    <property type="evidence" value="ECO:0007669"/>
    <property type="project" value="TreeGrafter"/>
</dbReference>
<proteinExistence type="inferred from homology"/>
<gene>
    <name evidence="5" type="ORF">E1B28_013003</name>
</gene>
<accession>A0A9P7RNV7</accession>
<evidence type="ECO:0000313" key="6">
    <source>
        <dbReference type="Proteomes" id="UP001049176"/>
    </source>
</evidence>
<protein>
    <recommendedName>
        <fullName evidence="3">DNA 3'-5' helicase</fullName>
        <ecNumber evidence="3">5.6.2.4</ecNumber>
    </recommendedName>
</protein>
<dbReference type="Pfam" id="PF00271">
    <property type="entry name" value="Helicase_C"/>
    <property type="match status" value="1"/>
</dbReference>
<evidence type="ECO:0000256" key="1">
    <source>
        <dbReference type="ARBA" id="ARBA00005446"/>
    </source>
</evidence>
<dbReference type="Proteomes" id="UP001049176">
    <property type="component" value="Chromosome 9"/>
</dbReference>
<dbReference type="RefSeq" id="XP_043003495.1">
    <property type="nucleotide sequence ID" value="XM_043158152.1"/>
</dbReference>
<organism evidence="5 6">
    <name type="scientific">Marasmius oreades</name>
    <name type="common">fairy-ring Marasmius</name>
    <dbReference type="NCBI Taxonomy" id="181124"/>
    <lineage>
        <taxon>Eukaryota</taxon>
        <taxon>Fungi</taxon>
        <taxon>Dikarya</taxon>
        <taxon>Basidiomycota</taxon>
        <taxon>Agaricomycotina</taxon>
        <taxon>Agaricomycetes</taxon>
        <taxon>Agaricomycetidae</taxon>
        <taxon>Agaricales</taxon>
        <taxon>Marasmiineae</taxon>
        <taxon>Marasmiaceae</taxon>
        <taxon>Marasmius</taxon>
    </lineage>
</organism>
<dbReference type="EMBL" id="CM032189">
    <property type="protein sequence ID" value="KAG7087024.1"/>
    <property type="molecule type" value="Genomic_DNA"/>
</dbReference>
<evidence type="ECO:0000256" key="3">
    <source>
        <dbReference type="ARBA" id="ARBA00034808"/>
    </source>
</evidence>
<sequence>MVTLSATLPTWVRRDVISKLQMKSTEITSIDVGNDRKNVSLIVQPIHNTLSSFIDLDFVVPQGVQEASSIPKTFIYYDSVMGGVQMEKYLNGLLPEELWENSIIRLYSAAFSDEYKAQVMQDFKEGRVRVLICTDAAGMGCNIPDIEVVVQWKIPATLSSFVQHAGWAVRSPGIKGRAILLVEKSTYNVVLGPLAETLKDKKLTPAAKRKKVQEYAEEHGILRGAANPQGDSKYTRTSPPVDVENEHENVHAFVQTGICRWAILAEVFGNEKPEPTVKCCDLCNPDLLNLTRPGPEPTSSRKKRLKKREEPLPEVVEKLLEWRQTIWDCDFTLRNKIFGSGAVFGTNLMSLLASLGPLSSKQDLLSALDGQQWLWKDRYCDELFDFLSSLSILPIPSKPHGAKCKELELTPDIEVAVEVQK</sequence>
<dbReference type="PANTHER" id="PTHR13710">
    <property type="entry name" value="DNA HELICASE RECQ FAMILY MEMBER"/>
    <property type="match status" value="1"/>
</dbReference>
<dbReference type="GO" id="GO:0005694">
    <property type="term" value="C:chromosome"/>
    <property type="evidence" value="ECO:0007669"/>
    <property type="project" value="TreeGrafter"/>
</dbReference>
<dbReference type="Gene3D" id="3.40.50.300">
    <property type="entry name" value="P-loop containing nucleotide triphosphate hydrolases"/>
    <property type="match status" value="1"/>
</dbReference>
<dbReference type="InterPro" id="IPR001650">
    <property type="entry name" value="Helicase_C-like"/>
</dbReference>
<dbReference type="KEGG" id="more:E1B28_013003"/>
<comment type="similarity">
    <text evidence="1">Belongs to the helicase family. RecQ subfamily.</text>
</comment>
<dbReference type="EC" id="5.6.2.4" evidence="3"/>
<dbReference type="PANTHER" id="PTHR13710:SF154">
    <property type="entry name" value="RECQ HELICASE, PUTATIVE (AFU_ORTHOLOGUE AFUA_6G14720)-RELATED"/>
    <property type="match status" value="1"/>
</dbReference>
<keyword evidence="6" id="KW-1185">Reference proteome</keyword>
<dbReference type="GO" id="GO:0009378">
    <property type="term" value="F:four-way junction helicase activity"/>
    <property type="evidence" value="ECO:0007669"/>
    <property type="project" value="TreeGrafter"/>
</dbReference>
<comment type="catalytic activity">
    <reaction evidence="2">
        <text>Couples ATP hydrolysis with the unwinding of duplex DNA by translocating in the 3'-5' direction.</text>
        <dbReference type="EC" id="5.6.2.4"/>
    </reaction>
</comment>
<dbReference type="InterPro" id="IPR027417">
    <property type="entry name" value="P-loop_NTPase"/>
</dbReference>
<evidence type="ECO:0000313" key="5">
    <source>
        <dbReference type="EMBL" id="KAG7087024.1"/>
    </source>
</evidence>
<reference evidence="5" key="1">
    <citation type="journal article" date="2021" name="Genome Biol. Evol.">
        <title>The assembled and annotated genome of the fairy-ring fungus Marasmius oreades.</title>
        <authorList>
            <person name="Hiltunen M."/>
            <person name="Ament-Velasquez S.L."/>
            <person name="Johannesson H."/>
        </authorList>
    </citation>
    <scope>NUCLEOTIDE SEQUENCE</scope>
    <source>
        <strain evidence="5">03SP1</strain>
    </source>
</reference>
<dbReference type="SUPFAM" id="SSF52540">
    <property type="entry name" value="P-loop containing nucleoside triphosphate hydrolases"/>
    <property type="match status" value="1"/>
</dbReference>
<evidence type="ECO:0000259" key="4">
    <source>
        <dbReference type="PROSITE" id="PS51194"/>
    </source>
</evidence>
<dbReference type="OrthoDB" id="10261556at2759"/>
<comment type="caution">
    <text evidence="5">The sequence shown here is derived from an EMBL/GenBank/DDBJ whole genome shotgun (WGS) entry which is preliminary data.</text>
</comment>
<dbReference type="GeneID" id="66082078"/>
<evidence type="ECO:0000256" key="2">
    <source>
        <dbReference type="ARBA" id="ARBA00034617"/>
    </source>
</evidence>
<dbReference type="AlphaFoldDB" id="A0A9P7RNV7"/>
<dbReference type="GO" id="GO:0005737">
    <property type="term" value="C:cytoplasm"/>
    <property type="evidence" value="ECO:0007669"/>
    <property type="project" value="TreeGrafter"/>
</dbReference>
<dbReference type="GO" id="GO:0043138">
    <property type="term" value="F:3'-5' DNA helicase activity"/>
    <property type="evidence" value="ECO:0007669"/>
    <property type="project" value="UniProtKB-EC"/>
</dbReference>
<name>A0A9P7RNV7_9AGAR</name>
<feature type="domain" description="Helicase C-terminal" evidence="4">
    <location>
        <begin position="62"/>
        <end position="223"/>
    </location>
</feature>
<dbReference type="PROSITE" id="PS51194">
    <property type="entry name" value="HELICASE_CTER"/>
    <property type="match status" value="1"/>
</dbReference>
<dbReference type="SMART" id="SM00490">
    <property type="entry name" value="HELICc"/>
    <property type="match status" value="1"/>
</dbReference>